<keyword evidence="2" id="KW-1185">Reference proteome</keyword>
<dbReference type="RefSeq" id="WP_138535909.1">
    <property type="nucleotide sequence ID" value="NZ_CBDUES010000002.1"/>
</dbReference>
<dbReference type="EMBL" id="VANR01000004">
    <property type="protein sequence ID" value="TMM30058.1"/>
    <property type="molecule type" value="Genomic_DNA"/>
</dbReference>
<evidence type="ECO:0000313" key="2">
    <source>
        <dbReference type="Proteomes" id="UP000307140"/>
    </source>
</evidence>
<comment type="caution">
    <text evidence="1">The sequence shown here is derived from an EMBL/GenBank/DDBJ whole genome shotgun (WGS) entry which is preliminary data.</text>
</comment>
<evidence type="ECO:0000313" key="1">
    <source>
        <dbReference type="EMBL" id="TMM30058.1"/>
    </source>
</evidence>
<protein>
    <submittedName>
        <fullName evidence="1">DUF3575 domain-containing protein</fullName>
    </submittedName>
</protein>
<dbReference type="Proteomes" id="UP000307140">
    <property type="component" value="Unassembled WGS sequence"/>
</dbReference>
<proteinExistence type="predicted"/>
<dbReference type="OrthoDB" id="768080at2"/>
<reference evidence="1 2" key="1">
    <citation type="submission" date="2019-05" db="EMBL/GenBank/DDBJ databases">
        <title>Polaribacter aestuariivivens sp. nov., isolated from a tidal flat.</title>
        <authorList>
            <person name="Yoon J.-H."/>
        </authorList>
    </citation>
    <scope>NUCLEOTIDE SEQUENCE [LARGE SCALE GENOMIC DNA]</scope>
    <source>
        <strain evidence="1 2">DBTF-3</strain>
    </source>
</reference>
<dbReference type="Pfam" id="PF12099">
    <property type="entry name" value="DUF3575"/>
    <property type="match status" value="1"/>
</dbReference>
<dbReference type="InterPro" id="IPR021958">
    <property type="entry name" value="DUF3575"/>
</dbReference>
<gene>
    <name evidence="1" type="ORF">FDT66_09355</name>
</gene>
<dbReference type="AlphaFoldDB" id="A0A5S3N3Y1"/>
<sequence>MKKATLLVLLIFTSLHIVSQENEKQYPQDIDKSYELKLNTFSLIAISSLDVSYEKLINSESSYGVAIFYKFTDLEGDEIGFPKKFSVTPYYRWFFSESKYARGFFVEGFGMLNTYQDIFYNSSNNQDRVENATGFALGVSVGGKFVTKGGFSTEVYLGVGRNLIKGNNDSFDLDIVTRFGISLGYRF</sequence>
<accession>A0A5S3N3Y1</accession>
<organism evidence="1 2">
    <name type="scientific">Polaribacter aestuariivivens</name>
    <dbReference type="NCBI Taxonomy" id="2304626"/>
    <lineage>
        <taxon>Bacteria</taxon>
        <taxon>Pseudomonadati</taxon>
        <taxon>Bacteroidota</taxon>
        <taxon>Flavobacteriia</taxon>
        <taxon>Flavobacteriales</taxon>
        <taxon>Flavobacteriaceae</taxon>
    </lineage>
</organism>
<name>A0A5S3N3Y1_9FLAO</name>